<dbReference type="Gene3D" id="3.30.200.20">
    <property type="entry name" value="Phosphorylase Kinase, domain 1"/>
    <property type="match status" value="1"/>
</dbReference>
<dbReference type="SMART" id="SM00271">
    <property type="entry name" value="DnaJ"/>
    <property type="match status" value="1"/>
</dbReference>
<keyword evidence="1" id="KW-0723">Serine/threonine-protein kinase</keyword>
<evidence type="ECO:0000256" key="3">
    <source>
        <dbReference type="ARBA" id="ARBA00022741"/>
    </source>
</evidence>
<name>A0A812R979_9DINO</name>
<evidence type="ECO:0000313" key="9">
    <source>
        <dbReference type="Proteomes" id="UP000604046"/>
    </source>
</evidence>
<dbReference type="PROSITE" id="PS00108">
    <property type="entry name" value="PROTEIN_KINASE_ST"/>
    <property type="match status" value="1"/>
</dbReference>
<keyword evidence="2" id="KW-0808">Transferase</keyword>
<dbReference type="InterPro" id="IPR036869">
    <property type="entry name" value="J_dom_sf"/>
</dbReference>
<evidence type="ECO:0000256" key="5">
    <source>
        <dbReference type="ARBA" id="ARBA00022840"/>
    </source>
</evidence>
<evidence type="ECO:0000256" key="1">
    <source>
        <dbReference type="ARBA" id="ARBA00022527"/>
    </source>
</evidence>
<organism evidence="8 9">
    <name type="scientific">Symbiodinium natans</name>
    <dbReference type="NCBI Taxonomy" id="878477"/>
    <lineage>
        <taxon>Eukaryota</taxon>
        <taxon>Sar</taxon>
        <taxon>Alveolata</taxon>
        <taxon>Dinophyceae</taxon>
        <taxon>Suessiales</taxon>
        <taxon>Symbiodiniaceae</taxon>
        <taxon>Symbiodinium</taxon>
    </lineage>
</organism>
<dbReference type="PROSITE" id="PS50011">
    <property type="entry name" value="PROTEIN_KINASE_DOM"/>
    <property type="match status" value="1"/>
</dbReference>
<dbReference type="Pfam" id="PF00069">
    <property type="entry name" value="Pkinase"/>
    <property type="match status" value="1"/>
</dbReference>
<dbReference type="GO" id="GO:0004674">
    <property type="term" value="F:protein serine/threonine kinase activity"/>
    <property type="evidence" value="ECO:0007669"/>
    <property type="project" value="UniProtKB-KW"/>
</dbReference>
<evidence type="ECO:0000259" key="7">
    <source>
        <dbReference type="PROSITE" id="PS50076"/>
    </source>
</evidence>
<dbReference type="PROSITE" id="PS50076">
    <property type="entry name" value="DNAJ_2"/>
    <property type="match status" value="1"/>
</dbReference>
<dbReference type="InterPro" id="IPR000719">
    <property type="entry name" value="Prot_kinase_dom"/>
</dbReference>
<feature type="domain" description="Protein kinase" evidence="6">
    <location>
        <begin position="112"/>
        <end position="425"/>
    </location>
</feature>
<keyword evidence="3" id="KW-0547">Nucleotide-binding</keyword>
<dbReference type="Gene3D" id="1.10.287.110">
    <property type="entry name" value="DnaJ domain"/>
    <property type="match status" value="1"/>
</dbReference>
<reference evidence="8" key="1">
    <citation type="submission" date="2021-02" db="EMBL/GenBank/DDBJ databases">
        <authorList>
            <person name="Dougan E. K."/>
            <person name="Rhodes N."/>
            <person name="Thang M."/>
            <person name="Chan C."/>
        </authorList>
    </citation>
    <scope>NUCLEOTIDE SEQUENCE</scope>
</reference>
<dbReference type="InterPro" id="IPR011009">
    <property type="entry name" value="Kinase-like_dom_sf"/>
</dbReference>
<accession>A0A812R979</accession>
<dbReference type="GO" id="GO:0005524">
    <property type="term" value="F:ATP binding"/>
    <property type="evidence" value="ECO:0007669"/>
    <property type="project" value="UniProtKB-KW"/>
</dbReference>
<evidence type="ECO:0000259" key="6">
    <source>
        <dbReference type="PROSITE" id="PS50011"/>
    </source>
</evidence>
<dbReference type="SUPFAM" id="SSF46565">
    <property type="entry name" value="Chaperone J-domain"/>
    <property type="match status" value="1"/>
</dbReference>
<keyword evidence="5" id="KW-0067">ATP-binding</keyword>
<protein>
    <submittedName>
        <fullName evidence="8">Uncharacterized protein</fullName>
    </submittedName>
</protein>
<dbReference type="SUPFAM" id="SSF56112">
    <property type="entry name" value="Protein kinase-like (PK-like)"/>
    <property type="match status" value="1"/>
</dbReference>
<keyword evidence="4" id="KW-0418">Kinase</keyword>
<dbReference type="OrthoDB" id="5979581at2759"/>
<comment type="caution">
    <text evidence="8">The sequence shown here is derived from an EMBL/GenBank/DDBJ whole genome shotgun (WGS) entry which is preliminary data.</text>
</comment>
<evidence type="ECO:0000313" key="8">
    <source>
        <dbReference type="EMBL" id="CAE7425399.1"/>
    </source>
</evidence>
<dbReference type="InterPro" id="IPR001623">
    <property type="entry name" value="DnaJ_domain"/>
</dbReference>
<evidence type="ECO:0000256" key="4">
    <source>
        <dbReference type="ARBA" id="ARBA00022777"/>
    </source>
</evidence>
<dbReference type="AlphaFoldDB" id="A0A812R979"/>
<dbReference type="Proteomes" id="UP000604046">
    <property type="component" value="Unassembled WGS sequence"/>
</dbReference>
<dbReference type="EMBL" id="CAJNDS010002312">
    <property type="protein sequence ID" value="CAE7425399.1"/>
    <property type="molecule type" value="Genomic_DNA"/>
</dbReference>
<proteinExistence type="predicted"/>
<feature type="domain" description="J" evidence="7">
    <location>
        <begin position="429"/>
        <end position="487"/>
    </location>
</feature>
<dbReference type="PANTHER" id="PTHR24349">
    <property type="entry name" value="SERINE/THREONINE-PROTEIN KINASE"/>
    <property type="match status" value="1"/>
</dbReference>
<sequence>MAARRASVKIINFLERQIGVDLDGDGDVGIENRPDENTFHYEVEEEEEEEVLESEKEAAQRAFDLMMARNGGVLESSSESSEEEEALGAPVERDTAEGILRIQFPKTIRDHYTMLELLHEGNGRRVYFCEDFEHRRPCIVKLWYKAGFGKGELQAIMENQEKLMHMPHHPNVIQPERLLEDDTCHYAEFDVVFAGSSLFQAIVSDASTTEQWIKRVFRSLFRGLAHLHSNGFVHGDIKPENILLQWQDYQELLSKHAKHPQAWLSVKRSVLRWRCPTQFKTAWTRHQLVAHARIIDLDTASEAPEETKICGTPGYMAPEEYVGPSTQAGDLFAVGVMLYQMIGCGCPFHEAVFQVLRGRALDEVDAGTRQEIAKSVAHVVEGIDWTESPWRALPKARNLCQQLLSSDPDERGGDAGQVMMASPWLNPRVRKRLRQLAETTPPEIIRRHYRRLARDCHPDKHPENVEEATRRFQQITEAYEAIANRLKL</sequence>
<evidence type="ECO:0000256" key="2">
    <source>
        <dbReference type="ARBA" id="ARBA00022679"/>
    </source>
</evidence>
<dbReference type="InterPro" id="IPR008271">
    <property type="entry name" value="Ser/Thr_kinase_AS"/>
</dbReference>
<dbReference type="InterPro" id="IPR050205">
    <property type="entry name" value="CDPK_Ser/Thr_kinases"/>
</dbReference>
<gene>
    <name evidence="8" type="ORF">SNAT2548_LOCUS23149</name>
</gene>
<dbReference type="SMART" id="SM00220">
    <property type="entry name" value="S_TKc"/>
    <property type="match status" value="1"/>
</dbReference>
<dbReference type="Pfam" id="PF00226">
    <property type="entry name" value="DnaJ"/>
    <property type="match status" value="1"/>
</dbReference>
<dbReference type="CDD" id="cd06257">
    <property type="entry name" value="DnaJ"/>
    <property type="match status" value="1"/>
</dbReference>
<keyword evidence="9" id="KW-1185">Reference proteome</keyword>
<dbReference type="Gene3D" id="1.10.510.10">
    <property type="entry name" value="Transferase(Phosphotransferase) domain 1"/>
    <property type="match status" value="1"/>
</dbReference>